<organism evidence="1 2">
    <name type="scientific">Immersiella caudata</name>
    <dbReference type="NCBI Taxonomy" id="314043"/>
    <lineage>
        <taxon>Eukaryota</taxon>
        <taxon>Fungi</taxon>
        <taxon>Dikarya</taxon>
        <taxon>Ascomycota</taxon>
        <taxon>Pezizomycotina</taxon>
        <taxon>Sordariomycetes</taxon>
        <taxon>Sordariomycetidae</taxon>
        <taxon>Sordariales</taxon>
        <taxon>Lasiosphaeriaceae</taxon>
        <taxon>Immersiella</taxon>
    </lineage>
</organism>
<evidence type="ECO:0000313" key="1">
    <source>
        <dbReference type="EMBL" id="KAK0618815.1"/>
    </source>
</evidence>
<name>A0AA40BZ44_9PEZI</name>
<protein>
    <submittedName>
        <fullName evidence="1">Uncharacterized protein</fullName>
    </submittedName>
</protein>
<keyword evidence="2" id="KW-1185">Reference proteome</keyword>
<sequence length="185" mass="20444">MAMALFLTGKTGHTHAMFAQAEAERKRWPFLPKSFGEYSASDVGGLTIQVVNNLVAVNPAESTKHAPAPHALVMNALSPESAELHPWIPSNATFNWVGATMPSSKDQFKQIELVDVAISRGMFGFFVMGGMIGTKDGVKLLIKVQGATFGGRELDKFAISLQRWTQWLVHEESWDREVRECRPLS</sequence>
<accession>A0AA40BZ44</accession>
<gene>
    <name evidence="1" type="ORF">B0T14DRAFT_565725</name>
</gene>
<proteinExistence type="predicted"/>
<dbReference type="Proteomes" id="UP001175000">
    <property type="component" value="Unassembled WGS sequence"/>
</dbReference>
<dbReference type="EMBL" id="JAULSU010000004">
    <property type="protein sequence ID" value="KAK0618815.1"/>
    <property type="molecule type" value="Genomic_DNA"/>
</dbReference>
<reference evidence="1" key="1">
    <citation type="submission" date="2023-06" db="EMBL/GenBank/DDBJ databases">
        <title>Genome-scale phylogeny and comparative genomics of the fungal order Sordariales.</title>
        <authorList>
            <consortium name="Lawrence Berkeley National Laboratory"/>
            <person name="Hensen N."/>
            <person name="Bonometti L."/>
            <person name="Westerberg I."/>
            <person name="Brannstrom I.O."/>
            <person name="Guillou S."/>
            <person name="Cros-Aarteil S."/>
            <person name="Calhoun S."/>
            <person name="Haridas S."/>
            <person name="Kuo A."/>
            <person name="Mondo S."/>
            <person name="Pangilinan J."/>
            <person name="Riley R."/>
            <person name="Labutti K."/>
            <person name="Andreopoulos B."/>
            <person name="Lipzen A."/>
            <person name="Chen C."/>
            <person name="Yanf M."/>
            <person name="Daum C."/>
            <person name="Ng V."/>
            <person name="Clum A."/>
            <person name="Steindorff A."/>
            <person name="Ohm R."/>
            <person name="Martin F."/>
            <person name="Silar P."/>
            <person name="Natvig D."/>
            <person name="Lalanne C."/>
            <person name="Gautier V."/>
            <person name="Ament-Velasquez S.L."/>
            <person name="Kruys A."/>
            <person name="Hutchinson M.I."/>
            <person name="Powell A.J."/>
            <person name="Barry K."/>
            <person name="Miller A.N."/>
            <person name="Grigoriev I.V."/>
            <person name="Debuchy R."/>
            <person name="Gladieux P."/>
            <person name="Thoren M.H."/>
            <person name="Johannesson H."/>
        </authorList>
    </citation>
    <scope>NUCLEOTIDE SEQUENCE</scope>
    <source>
        <strain evidence="1">CBS 606.72</strain>
    </source>
</reference>
<comment type="caution">
    <text evidence="1">The sequence shown here is derived from an EMBL/GenBank/DDBJ whole genome shotgun (WGS) entry which is preliminary data.</text>
</comment>
<evidence type="ECO:0000313" key="2">
    <source>
        <dbReference type="Proteomes" id="UP001175000"/>
    </source>
</evidence>
<dbReference type="AlphaFoldDB" id="A0AA40BZ44"/>